<evidence type="ECO:0000256" key="2">
    <source>
        <dbReference type="ARBA" id="ARBA00022490"/>
    </source>
</evidence>
<dbReference type="OMA" id="AQNITEM"/>
<dbReference type="InterPro" id="IPR041677">
    <property type="entry name" value="DNA2/NAM7_AAA_11"/>
</dbReference>
<dbReference type="InterPro" id="IPR045055">
    <property type="entry name" value="DNA2/NAM7-like"/>
</dbReference>
<dbReference type="InterPro" id="IPR041679">
    <property type="entry name" value="DNA2/NAM7-like_C"/>
</dbReference>
<comment type="subcellular location">
    <subcellularLocation>
        <location evidence="1">Cytoplasm</location>
    </subcellularLocation>
</comment>
<dbReference type="PANTHER" id="PTHR10887:SF341">
    <property type="entry name" value="NFX1-TYPE ZINC FINGER-CONTAINING PROTEIN 1"/>
    <property type="match status" value="1"/>
</dbReference>
<dbReference type="EMBL" id="MNAD01000645">
    <property type="protein sequence ID" value="OJT11412.1"/>
    <property type="molecule type" value="Genomic_DNA"/>
</dbReference>
<dbReference type="Gene3D" id="3.40.50.300">
    <property type="entry name" value="P-loop containing nucleotide triphosphate hydrolases"/>
    <property type="match status" value="2"/>
</dbReference>
<proteinExistence type="predicted"/>
<dbReference type="PANTHER" id="PTHR10887">
    <property type="entry name" value="DNA2/NAM7 HELICASE FAMILY"/>
    <property type="match status" value="1"/>
</dbReference>
<dbReference type="Proteomes" id="UP000184267">
    <property type="component" value="Unassembled WGS sequence"/>
</dbReference>
<dbReference type="STRING" id="154538.A0A1M2VV50"/>
<feature type="region of interest" description="Disordered" evidence="7">
    <location>
        <begin position="137"/>
        <end position="163"/>
    </location>
</feature>
<name>A0A1M2VV50_TRAPU</name>
<dbReference type="SUPFAM" id="SSF52540">
    <property type="entry name" value="P-loop containing nucleoside triphosphate hydrolases"/>
    <property type="match status" value="1"/>
</dbReference>
<keyword evidence="3" id="KW-0479">Metal-binding</keyword>
<dbReference type="InterPro" id="IPR027417">
    <property type="entry name" value="P-loop_NTPase"/>
</dbReference>
<dbReference type="GO" id="GO:0002376">
    <property type="term" value="P:immune system process"/>
    <property type="evidence" value="ECO:0007669"/>
    <property type="project" value="UniProtKB-KW"/>
</dbReference>
<evidence type="ECO:0000256" key="3">
    <source>
        <dbReference type="ARBA" id="ARBA00022723"/>
    </source>
</evidence>
<feature type="non-terminal residue" evidence="9">
    <location>
        <position position="1"/>
    </location>
</feature>
<protein>
    <submittedName>
        <fullName evidence="9">NFX1-type zinc finger-containing protein 1</fullName>
    </submittedName>
</protein>
<feature type="domain" description="RZ-type" evidence="8">
    <location>
        <begin position="1097"/>
        <end position="1170"/>
    </location>
</feature>
<dbReference type="CDD" id="cd18808">
    <property type="entry name" value="SF1_C_Upf1"/>
    <property type="match status" value="1"/>
</dbReference>
<keyword evidence="10" id="KW-1185">Reference proteome</keyword>
<evidence type="ECO:0000256" key="5">
    <source>
        <dbReference type="ARBA" id="ARBA00022833"/>
    </source>
</evidence>
<dbReference type="OrthoDB" id="2423195at2759"/>
<dbReference type="GO" id="GO:0005737">
    <property type="term" value="C:cytoplasm"/>
    <property type="evidence" value="ECO:0007669"/>
    <property type="project" value="UniProtKB-SubCell"/>
</dbReference>
<dbReference type="CDD" id="cd06008">
    <property type="entry name" value="NF-X1-zinc-finger"/>
    <property type="match status" value="1"/>
</dbReference>
<evidence type="ECO:0000256" key="6">
    <source>
        <dbReference type="ARBA" id="ARBA00022859"/>
    </source>
</evidence>
<dbReference type="AlphaFoldDB" id="A0A1M2VV50"/>
<dbReference type="GO" id="GO:0031048">
    <property type="term" value="P:regulatory ncRNA-mediated heterochromatin formation"/>
    <property type="evidence" value="ECO:0007669"/>
    <property type="project" value="TreeGrafter"/>
</dbReference>
<dbReference type="GO" id="GO:0031380">
    <property type="term" value="C:nuclear RNA-directed RNA polymerase complex"/>
    <property type="evidence" value="ECO:0007669"/>
    <property type="project" value="TreeGrafter"/>
</dbReference>
<evidence type="ECO:0000256" key="1">
    <source>
        <dbReference type="ARBA" id="ARBA00004496"/>
    </source>
</evidence>
<dbReference type="GO" id="GO:0008270">
    <property type="term" value="F:zinc ion binding"/>
    <property type="evidence" value="ECO:0007669"/>
    <property type="project" value="UniProtKB-KW"/>
</dbReference>
<evidence type="ECO:0000313" key="9">
    <source>
        <dbReference type="EMBL" id="OJT11412.1"/>
    </source>
</evidence>
<keyword evidence="5" id="KW-0862">Zinc</keyword>
<dbReference type="InterPro" id="IPR047187">
    <property type="entry name" value="SF1_C_Upf1"/>
</dbReference>
<evidence type="ECO:0000256" key="7">
    <source>
        <dbReference type="SAM" id="MobiDB-lite"/>
    </source>
</evidence>
<evidence type="ECO:0000256" key="4">
    <source>
        <dbReference type="ARBA" id="ARBA00022771"/>
    </source>
</evidence>
<dbReference type="GO" id="GO:0004386">
    <property type="term" value="F:helicase activity"/>
    <property type="evidence" value="ECO:0007669"/>
    <property type="project" value="InterPro"/>
</dbReference>
<organism evidence="9 10">
    <name type="scientific">Trametes pubescens</name>
    <name type="common">White-rot fungus</name>
    <dbReference type="NCBI Taxonomy" id="154538"/>
    <lineage>
        <taxon>Eukaryota</taxon>
        <taxon>Fungi</taxon>
        <taxon>Dikarya</taxon>
        <taxon>Basidiomycota</taxon>
        <taxon>Agaricomycotina</taxon>
        <taxon>Agaricomycetes</taxon>
        <taxon>Polyporales</taxon>
        <taxon>Polyporaceae</taxon>
        <taxon>Trametes</taxon>
    </lineage>
</organism>
<sequence length="1184" mass="132966">AGEQALARSNPKTNIDKLEKVASASNLDRSFKRQYAVMKKLEEQMTNVMTSIRLPLLDWDKIEQYLDIHYPEHADAFRMPPFWVVELSGLIWAEEEQLGEWQDVKKKSAKKETVESSVRNTLYGFWRAGRDILFLQVQPPKETPPPRNSKGKGKDVVASAQNDPEETPLLANPVVFFESLGFAGMMPPIPSSNRPLDDLLNHPSVWAMSLAERTRLAGDWEQRIRMNAYASQLDHYKSVRDEYKEACKNYDDLRDESVGPQVLLVEEAGQVLEAHILTSLVPSVRHLICIGDPQQLRPTLATFTLSMDSERGNQLFKFDRSLMERLVDNGFQMSQINVQRRMRPTISHFIRTILYPKLEDNALVYQYPAVQGMQKDVFFYNHLNKEGGSEDSVSKYNMFEVEMIRDLVIYFLRQGMYSEPGDIAVLCAYLGQLQKVRAALRDMKIAVSVDERDAEELARQGIDEQIDFEEVLVAKHVRLGTVDIFQGQEAKIVIVSLVRNSGQCDTGSASIGFLKSSNRINVALSRAKHGLFILGNAANLRKNTTWSTILDEMEDRGQIGTGFPIACPRHPEQTSFITKPGELSIVAPAGGCLLPCGFRMSCGHICPSAICSRLPCDEPCPKDLPCGHACPSVCGEPCVDQKCIVCLPKDKKADIVDFIMQRRLKEIDLESSDVSDRLITLACGHIFTVETLDGHCSMSEYYEVDPMGRFLSTKSPPVNYQSPPMCPTCRGPINSLRYGRVTKRATLDILEQNVASTMSGDLDACSPAVSKFSSSLPALEDRARKLPIGTKSEDSDAEDTPPPWIQDHGPLPAAALNLNAMQTVHGLPLEEARAWNQIVNNIIGTYRRVVNIATTRGAHVKAYESALTTLYRLEMQEIANDPARATDAPEPLALVIVDHKIGQPPPKADVRFQIEAYFLSFEIRSLIAQVARARVEALSKTSTEASVIEHEALWTKFVDFLYDSCVTDAKKARDLADSSSATRQAARASLLVIRYEFEVFRWRMQCKRTDLFREGALDKDARKQLSDEVKMHKSSMLRSLDTVQKEYIRKRPSKTMEDIKAERKWLEENCRRKVEAWQTECNALEEFLVKGGLYKPLTLQERADIVKAFGFSHRGHFYNCENGHTFVITECGGAMEASKCPECNAPIGGAHHQLVSSNTRAIEFENIARQEGSLDAPWPWGRGA</sequence>
<keyword evidence="4" id="KW-0863">Zinc-finger</keyword>
<gene>
    <name evidence="9" type="ORF">TRAPUB_12077</name>
</gene>
<dbReference type="PROSITE" id="PS51981">
    <property type="entry name" value="ZF_RZ"/>
    <property type="match status" value="1"/>
</dbReference>
<keyword evidence="6" id="KW-0391">Immunity</keyword>
<evidence type="ECO:0000313" key="10">
    <source>
        <dbReference type="Proteomes" id="UP000184267"/>
    </source>
</evidence>
<dbReference type="Pfam" id="PF13086">
    <property type="entry name" value="AAA_11"/>
    <property type="match status" value="1"/>
</dbReference>
<dbReference type="Pfam" id="PF13087">
    <property type="entry name" value="AAA_12"/>
    <property type="match status" value="1"/>
</dbReference>
<reference evidence="9 10" key="1">
    <citation type="submission" date="2016-10" db="EMBL/GenBank/DDBJ databases">
        <title>Genome sequence of the basidiomycete white-rot fungus Trametes pubescens.</title>
        <authorList>
            <person name="Makela M.R."/>
            <person name="Granchi Z."/>
            <person name="Peng M."/>
            <person name="De Vries R.P."/>
            <person name="Grigoriev I."/>
            <person name="Riley R."/>
            <person name="Hilden K."/>
        </authorList>
    </citation>
    <scope>NUCLEOTIDE SEQUENCE [LARGE SCALE GENOMIC DNA]</scope>
    <source>
        <strain evidence="9 10">FBCC735</strain>
    </source>
</reference>
<dbReference type="Pfam" id="PF20173">
    <property type="entry name" value="ZnF_RZ-type"/>
    <property type="match status" value="1"/>
</dbReference>
<keyword evidence="2" id="KW-0963">Cytoplasm</keyword>
<evidence type="ECO:0000259" key="8">
    <source>
        <dbReference type="PROSITE" id="PS51981"/>
    </source>
</evidence>
<dbReference type="InterPro" id="IPR046439">
    <property type="entry name" value="ZF_RZ_dom"/>
</dbReference>
<accession>A0A1M2VV50</accession>
<comment type="caution">
    <text evidence="9">The sequence shown here is derived from an EMBL/GenBank/DDBJ whole genome shotgun (WGS) entry which is preliminary data.</text>
</comment>